<feature type="region of interest" description="Disordered" evidence="1">
    <location>
        <begin position="1"/>
        <end position="34"/>
    </location>
</feature>
<name>A0A445MUT4_9BACT</name>
<evidence type="ECO:0000313" key="2">
    <source>
        <dbReference type="EMBL" id="SPD73162.1"/>
    </source>
</evidence>
<accession>A0A445MUT4</accession>
<organism evidence="2">
    <name type="scientific">uncultured Desulfobacterium sp</name>
    <dbReference type="NCBI Taxonomy" id="201089"/>
    <lineage>
        <taxon>Bacteria</taxon>
        <taxon>Pseudomonadati</taxon>
        <taxon>Thermodesulfobacteriota</taxon>
        <taxon>Desulfobacteria</taxon>
        <taxon>Desulfobacterales</taxon>
        <taxon>Desulfobacteriaceae</taxon>
        <taxon>Desulfobacterium</taxon>
        <taxon>environmental samples</taxon>
    </lineage>
</organism>
<proteinExistence type="predicted"/>
<protein>
    <submittedName>
        <fullName evidence="2">Uncharacterized protein</fullName>
    </submittedName>
</protein>
<feature type="compositionally biased region" description="Basic and acidic residues" evidence="1">
    <location>
        <begin position="1"/>
        <end position="15"/>
    </location>
</feature>
<feature type="compositionally biased region" description="Polar residues" evidence="1">
    <location>
        <begin position="20"/>
        <end position="34"/>
    </location>
</feature>
<evidence type="ECO:0000256" key="1">
    <source>
        <dbReference type="SAM" id="MobiDB-lite"/>
    </source>
</evidence>
<dbReference type="AlphaFoldDB" id="A0A445MUT4"/>
<reference evidence="2" key="1">
    <citation type="submission" date="2018-01" db="EMBL/GenBank/DDBJ databases">
        <authorList>
            <person name="Regsiter A."/>
            <person name="William W."/>
        </authorList>
    </citation>
    <scope>NUCLEOTIDE SEQUENCE</scope>
    <source>
        <strain evidence="2">TRIP AH-1</strain>
    </source>
</reference>
<sequence length="34" mass="3969">MLLDDTPRKTEDKNKLSYPRNMSSVSEQKVPTMK</sequence>
<dbReference type="EMBL" id="OJIN01000081">
    <property type="protein sequence ID" value="SPD73162.1"/>
    <property type="molecule type" value="Genomic_DNA"/>
</dbReference>
<gene>
    <name evidence="2" type="ORF">PITCH_A1710011</name>
</gene>